<dbReference type="GO" id="GO:0030527">
    <property type="term" value="F:structural constituent of chromatin"/>
    <property type="evidence" value="ECO:0007669"/>
    <property type="project" value="InterPro"/>
</dbReference>
<dbReference type="InterPro" id="IPR000558">
    <property type="entry name" value="Histone_H2B"/>
</dbReference>
<dbReference type="FunFam" id="1.10.20.10:FF:000043">
    <property type="entry name" value="Histone H2B"/>
    <property type="match status" value="1"/>
</dbReference>
<dbReference type="Pfam" id="PF00125">
    <property type="entry name" value="Histone"/>
    <property type="match status" value="1"/>
</dbReference>
<evidence type="ECO:0000256" key="2">
    <source>
        <dbReference type="SAM" id="MobiDB-lite"/>
    </source>
</evidence>
<dbReference type="CDD" id="cd22910">
    <property type="entry name" value="HFD_H2B"/>
    <property type="match status" value="1"/>
</dbReference>
<dbReference type="GO" id="GO:0000786">
    <property type="term" value="C:nucleosome"/>
    <property type="evidence" value="ECO:0007669"/>
    <property type="project" value="InterPro"/>
</dbReference>
<sequence>MSEPSSVTSEESLGTKEAEPSKAEPKEPKQKAAKRHRRRSDGIDSFATYFPRVLKQVHQGLSLSQEAAKVMDSFVQDIFERIADEAARLVRSSKRSTLSSREIQTSVRLLLPGEMGKHAVSKANKAVIRYTTGK</sequence>
<organism evidence="4 5">
    <name type="scientific">Physeter macrocephalus</name>
    <name type="common">Sperm whale</name>
    <name type="synonym">Physeter catodon</name>
    <dbReference type="NCBI Taxonomy" id="9755"/>
    <lineage>
        <taxon>Eukaryota</taxon>
        <taxon>Metazoa</taxon>
        <taxon>Chordata</taxon>
        <taxon>Craniata</taxon>
        <taxon>Vertebrata</taxon>
        <taxon>Euteleostomi</taxon>
        <taxon>Mammalia</taxon>
        <taxon>Eutheria</taxon>
        <taxon>Laurasiatheria</taxon>
        <taxon>Artiodactyla</taxon>
        <taxon>Whippomorpha</taxon>
        <taxon>Cetacea</taxon>
        <taxon>Odontoceti</taxon>
        <taxon>Physeteridae</taxon>
        <taxon>Physeter</taxon>
    </lineage>
</organism>
<dbReference type="GO" id="GO:0005634">
    <property type="term" value="C:nucleus"/>
    <property type="evidence" value="ECO:0007669"/>
    <property type="project" value="UniProtKB-ARBA"/>
</dbReference>
<dbReference type="InParanoid" id="A0A2Y9S3C3"/>
<dbReference type="InterPro" id="IPR009072">
    <property type="entry name" value="Histone-fold"/>
</dbReference>
<evidence type="ECO:0000313" key="5">
    <source>
        <dbReference type="RefSeq" id="XP_023973081.2"/>
    </source>
</evidence>
<name>A0A2Y9S3C3_PHYMC</name>
<protein>
    <recommendedName>
        <fullName evidence="3">Core Histone H2A/H2B/H3 domain-containing protein</fullName>
    </recommendedName>
</protein>
<comment type="similarity">
    <text evidence="1">Belongs to the histone H2B family.</text>
</comment>
<dbReference type="OrthoDB" id="9633318at2759"/>
<feature type="domain" description="Core Histone H2A/H2B/H3" evidence="3">
    <location>
        <begin position="29"/>
        <end position="109"/>
    </location>
</feature>
<dbReference type="KEGG" id="pcad:112062579"/>
<feature type="compositionally biased region" description="Basic and acidic residues" evidence="2">
    <location>
        <begin position="13"/>
        <end position="30"/>
    </location>
</feature>
<evidence type="ECO:0000313" key="4">
    <source>
        <dbReference type="Proteomes" id="UP000248484"/>
    </source>
</evidence>
<dbReference type="RefSeq" id="XP_023973081.2">
    <property type="nucleotide sequence ID" value="XM_024117313.2"/>
</dbReference>
<feature type="compositionally biased region" description="Polar residues" evidence="2">
    <location>
        <begin position="1"/>
        <end position="12"/>
    </location>
</feature>
<evidence type="ECO:0000259" key="3">
    <source>
        <dbReference type="Pfam" id="PF00125"/>
    </source>
</evidence>
<evidence type="ECO:0000256" key="1">
    <source>
        <dbReference type="ARBA" id="ARBA00006846"/>
    </source>
</evidence>
<dbReference type="GeneID" id="112062579"/>
<dbReference type="Gene3D" id="1.10.20.10">
    <property type="entry name" value="Histone, subunit A"/>
    <property type="match status" value="1"/>
</dbReference>
<dbReference type="STRING" id="9755.ENSPCTP00005010914"/>
<dbReference type="SMART" id="SM00427">
    <property type="entry name" value="H2B"/>
    <property type="match status" value="1"/>
</dbReference>
<dbReference type="GO" id="GO:0046982">
    <property type="term" value="F:protein heterodimerization activity"/>
    <property type="evidence" value="ECO:0007669"/>
    <property type="project" value="InterPro"/>
</dbReference>
<evidence type="ECO:0000313" key="6">
    <source>
        <dbReference type="RefSeq" id="XP_023973506.1"/>
    </source>
</evidence>
<dbReference type="KEGG" id="pcad:112062778"/>
<dbReference type="InterPro" id="IPR007125">
    <property type="entry name" value="H2A/H2B/H3"/>
</dbReference>
<keyword evidence="4" id="KW-1185">Reference proteome</keyword>
<dbReference type="PANTHER" id="PTHR23428">
    <property type="entry name" value="HISTONE H2B"/>
    <property type="match status" value="1"/>
</dbReference>
<dbReference type="GO" id="GO:0003677">
    <property type="term" value="F:DNA binding"/>
    <property type="evidence" value="ECO:0007669"/>
    <property type="project" value="InterPro"/>
</dbReference>
<dbReference type="SUPFAM" id="SSF47113">
    <property type="entry name" value="Histone-fold"/>
    <property type="match status" value="1"/>
</dbReference>
<proteinExistence type="inferred from homology"/>
<dbReference type="PRINTS" id="PR00621">
    <property type="entry name" value="HISTONEH2B"/>
</dbReference>
<gene>
    <name evidence="5" type="primary">LOC112062579</name>
    <name evidence="6" type="synonym">LOC112062778</name>
</gene>
<dbReference type="Proteomes" id="UP000248484">
    <property type="component" value="Chromosome 21"/>
</dbReference>
<feature type="region of interest" description="Disordered" evidence="2">
    <location>
        <begin position="1"/>
        <end position="43"/>
    </location>
</feature>
<dbReference type="AlphaFoldDB" id="A0A2Y9S3C3"/>
<reference evidence="5 6" key="1">
    <citation type="submission" date="2025-04" db="UniProtKB">
        <authorList>
            <consortium name="RefSeq"/>
        </authorList>
    </citation>
    <scope>IDENTIFICATION</scope>
    <source>
        <tissue evidence="5 6">Muscle</tissue>
    </source>
</reference>
<accession>A0A2Y9S3C3</accession>
<accession>A0A2Y9S4I3</accession>
<dbReference type="RefSeq" id="XP_023973506.1">
    <property type="nucleotide sequence ID" value="XM_024117738.1"/>
</dbReference>